<protein>
    <recommendedName>
        <fullName evidence="2">Sel1 repeat family protein</fullName>
    </recommendedName>
</protein>
<dbReference type="InterPro" id="IPR050767">
    <property type="entry name" value="Sel1_AlgK"/>
</dbReference>
<dbReference type="Pfam" id="PF08238">
    <property type="entry name" value="Sel1"/>
    <property type="match status" value="3"/>
</dbReference>
<dbReference type="AlphaFoldDB" id="A0A382V5C5"/>
<gene>
    <name evidence="1" type="ORF">METZ01_LOCUS394547</name>
</gene>
<reference evidence="1" key="1">
    <citation type="submission" date="2018-05" db="EMBL/GenBank/DDBJ databases">
        <authorList>
            <person name="Lanie J.A."/>
            <person name="Ng W.-L."/>
            <person name="Kazmierczak K.M."/>
            <person name="Andrzejewski T.M."/>
            <person name="Davidsen T.M."/>
            <person name="Wayne K.J."/>
            <person name="Tettelin H."/>
            <person name="Glass J.I."/>
            <person name="Rusch D."/>
            <person name="Podicherti R."/>
            <person name="Tsui H.-C.T."/>
            <person name="Winkler M.E."/>
        </authorList>
    </citation>
    <scope>NUCLEOTIDE SEQUENCE</scope>
</reference>
<feature type="non-terminal residue" evidence="1">
    <location>
        <position position="168"/>
    </location>
</feature>
<proteinExistence type="predicted"/>
<dbReference type="SUPFAM" id="SSF81901">
    <property type="entry name" value="HCP-like"/>
    <property type="match status" value="2"/>
</dbReference>
<dbReference type="InterPro" id="IPR011990">
    <property type="entry name" value="TPR-like_helical_dom_sf"/>
</dbReference>
<accession>A0A382V5C5</accession>
<organism evidence="1">
    <name type="scientific">marine metagenome</name>
    <dbReference type="NCBI Taxonomy" id="408172"/>
    <lineage>
        <taxon>unclassified sequences</taxon>
        <taxon>metagenomes</taxon>
        <taxon>ecological metagenomes</taxon>
    </lineage>
</organism>
<dbReference type="Gene3D" id="1.25.40.10">
    <property type="entry name" value="Tetratricopeptide repeat domain"/>
    <property type="match status" value="2"/>
</dbReference>
<dbReference type="PANTHER" id="PTHR11102:SF160">
    <property type="entry name" value="ERAD-ASSOCIATED E3 UBIQUITIN-PROTEIN LIGASE COMPONENT HRD3"/>
    <property type="match status" value="1"/>
</dbReference>
<sequence length="168" mass="18070">MTDRHARLIALAVIAIATWNTAACATVGLTPEEIRSIEIIDLRARAGQGDLVAQVALGDLYAEGDGVPQDETEALRWYRRAAEQGDAAAAAWVHRIAEQGNAEAQLALGGMYFAGQGVAEDPTEGVRWWRLAAEQGHLPAQTGLGGRYFNGRGVAQDDAEAVRWYRLG</sequence>
<dbReference type="PANTHER" id="PTHR11102">
    <property type="entry name" value="SEL-1-LIKE PROTEIN"/>
    <property type="match status" value="1"/>
</dbReference>
<evidence type="ECO:0008006" key="2">
    <source>
        <dbReference type="Google" id="ProtNLM"/>
    </source>
</evidence>
<dbReference type="EMBL" id="UINC01149306">
    <property type="protein sequence ID" value="SVD41693.1"/>
    <property type="molecule type" value="Genomic_DNA"/>
</dbReference>
<dbReference type="InterPro" id="IPR006597">
    <property type="entry name" value="Sel1-like"/>
</dbReference>
<name>A0A382V5C5_9ZZZZ</name>
<dbReference type="SMART" id="SM00671">
    <property type="entry name" value="SEL1"/>
    <property type="match status" value="3"/>
</dbReference>
<evidence type="ECO:0000313" key="1">
    <source>
        <dbReference type="EMBL" id="SVD41693.1"/>
    </source>
</evidence>